<evidence type="ECO:0000313" key="3">
    <source>
        <dbReference type="Proteomes" id="UP000316714"/>
    </source>
</evidence>
<comment type="caution">
    <text evidence="2">The sequence shown here is derived from an EMBL/GenBank/DDBJ whole genome shotgun (WGS) entry which is preliminary data.</text>
</comment>
<feature type="chain" id="PRO_5022661762" description="PEP-CTERM protein-sorting domain-containing protein" evidence="1">
    <location>
        <begin position="26"/>
        <end position="298"/>
    </location>
</feature>
<proteinExistence type="predicted"/>
<dbReference type="InterPro" id="IPR018247">
    <property type="entry name" value="EF_Hand_1_Ca_BS"/>
</dbReference>
<dbReference type="GO" id="GO:0000272">
    <property type="term" value="P:polysaccharide catabolic process"/>
    <property type="evidence" value="ECO:0007669"/>
    <property type="project" value="InterPro"/>
</dbReference>
<dbReference type="InterPro" id="IPR036439">
    <property type="entry name" value="Dockerin_dom_sf"/>
</dbReference>
<accession>A0A5C5VGZ0</accession>
<dbReference type="PROSITE" id="PS00018">
    <property type="entry name" value="EF_HAND_1"/>
    <property type="match status" value="1"/>
</dbReference>
<dbReference type="Gene3D" id="1.10.1330.10">
    <property type="entry name" value="Dockerin domain"/>
    <property type="match status" value="1"/>
</dbReference>
<evidence type="ECO:0008006" key="4">
    <source>
        <dbReference type="Google" id="ProtNLM"/>
    </source>
</evidence>
<evidence type="ECO:0000256" key="1">
    <source>
        <dbReference type="SAM" id="SignalP"/>
    </source>
</evidence>
<sequence length="298" mass="30449" precursor="true">MPPLRSCLATALFGWLGLAAGVATADFVNGGFESGDFSGWTVAGRTENSMVGHDGDEIVGEGSIFSPAVVNVRSGDYAAVAVVAATQGAGEHLALSQPVTFTDDFYEIGFYIGTDAAENFDVLQAIASGGLGIYVDGSPLPLHVAEHNLQGFVTPGSDPVDFRLFAARYEASAGTLPVELRVSGSGSSRAGISIDDAYALPVSELGSLTGDYNQDGVVDAADYTVWRDSLGQTGLTPGAGADGSEDGAVGPVDYDVWRDNYGHADAAPAAGSAAAPEPASAALLCVAAALVRRIGRRR</sequence>
<dbReference type="SUPFAM" id="SSF63446">
    <property type="entry name" value="Type I dockerin domain"/>
    <property type="match status" value="1"/>
</dbReference>
<dbReference type="Gene3D" id="2.60.120.260">
    <property type="entry name" value="Galactose-binding domain-like"/>
    <property type="match status" value="1"/>
</dbReference>
<reference evidence="2 3" key="1">
    <citation type="submission" date="2019-02" db="EMBL/GenBank/DDBJ databases">
        <title>Deep-cultivation of Planctomycetes and their phenomic and genomic characterization uncovers novel biology.</title>
        <authorList>
            <person name="Wiegand S."/>
            <person name="Jogler M."/>
            <person name="Boedeker C."/>
            <person name="Pinto D."/>
            <person name="Vollmers J."/>
            <person name="Rivas-Marin E."/>
            <person name="Kohn T."/>
            <person name="Peeters S.H."/>
            <person name="Heuer A."/>
            <person name="Rast P."/>
            <person name="Oberbeckmann S."/>
            <person name="Bunk B."/>
            <person name="Jeske O."/>
            <person name="Meyerdierks A."/>
            <person name="Storesund J.E."/>
            <person name="Kallscheuer N."/>
            <person name="Luecker S."/>
            <person name="Lage O.M."/>
            <person name="Pohl T."/>
            <person name="Merkel B.J."/>
            <person name="Hornburger P."/>
            <person name="Mueller R.-W."/>
            <person name="Bruemmer F."/>
            <person name="Labrenz M."/>
            <person name="Spormann A.M."/>
            <person name="Op Den Camp H."/>
            <person name="Overmann J."/>
            <person name="Amann R."/>
            <person name="Jetten M.S.M."/>
            <person name="Mascher T."/>
            <person name="Medema M.H."/>
            <person name="Devos D.P."/>
            <person name="Kaster A.-K."/>
            <person name="Ovreas L."/>
            <person name="Rohde M."/>
            <person name="Galperin M.Y."/>
            <person name="Jogler C."/>
        </authorList>
    </citation>
    <scope>NUCLEOTIDE SEQUENCE [LARGE SCALE GENOMIC DNA]</scope>
    <source>
        <strain evidence="2 3">KOR34</strain>
    </source>
</reference>
<feature type="signal peptide" evidence="1">
    <location>
        <begin position="1"/>
        <end position="25"/>
    </location>
</feature>
<name>A0A5C5VGZ0_9BACT</name>
<evidence type="ECO:0000313" key="2">
    <source>
        <dbReference type="EMBL" id="TWT36922.1"/>
    </source>
</evidence>
<keyword evidence="3" id="KW-1185">Reference proteome</keyword>
<organism evidence="2 3">
    <name type="scientific">Posidoniimonas corsicana</name>
    <dbReference type="NCBI Taxonomy" id="1938618"/>
    <lineage>
        <taxon>Bacteria</taxon>
        <taxon>Pseudomonadati</taxon>
        <taxon>Planctomycetota</taxon>
        <taxon>Planctomycetia</taxon>
        <taxon>Pirellulales</taxon>
        <taxon>Lacipirellulaceae</taxon>
        <taxon>Posidoniimonas</taxon>
    </lineage>
</organism>
<dbReference type="Proteomes" id="UP000316714">
    <property type="component" value="Unassembled WGS sequence"/>
</dbReference>
<protein>
    <recommendedName>
        <fullName evidence="4">PEP-CTERM protein-sorting domain-containing protein</fullName>
    </recommendedName>
</protein>
<dbReference type="AlphaFoldDB" id="A0A5C5VGZ0"/>
<keyword evidence="1" id="KW-0732">Signal</keyword>
<dbReference type="EMBL" id="SIHJ01000001">
    <property type="protein sequence ID" value="TWT36922.1"/>
    <property type="molecule type" value="Genomic_DNA"/>
</dbReference>
<gene>
    <name evidence="2" type="ORF">KOR34_18670</name>
</gene>